<dbReference type="RefSeq" id="WP_341428919.1">
    <property type="nucleotide sequence ID" value="NZ_JBBUTG010000029.1"/>
</dbReference>
<evidence type="ECO:0008006" key="4">
    <source>
        <dbReference type="Google" id="ProtNLM"/>
    </source>
</evidence>
<sequence>MKPTDAIASIARHTSQAPDALGFDALRLHAITAAQRASGELWTDFNLHDPGVSLLEALCYALTEDLFSARQPVAPLLGLAPDDGPAAWARFGLHTPPDLLPSHPCTEDDWQLWLLQQLPHARQLYMQPLCDERRCATGLWRMALQSYSDTPLDRHDLQRKALQAYWPHRSLGEDLDGPPTMLRSRWVDLKISLELEGHRDVCELLVELLQRCDDVISARLPEGLPPGNAIDLDAEGPLGRPLTPEERTWLDQDPDYLYIGDLTRQLLSMEGIASVDSLVLSLADGEAAEPLDDVATPPGTVRRRGPDWALRLRWPDTEAQLRQWQLRREGGPVQVPAQTLLQLLADHRQMPLRLAAASLTPPAEAGAGADTTPMRPLPEVRRDHYPASAALPPLYRQALLDQARRQPGLRDQWHGYLGLLEQGLNQVQVQREQLPHLYALDEEDTRSCWTSLPGDEQLPGIDALYAVPRDQLENARWIDEDQLSRRHRVLDYQLALHGESLDHAGLQGLPCYFTPQAWPVHLLRLKRQFARRLLRLGRLRGAAADLSRPMIGQPDNTPPMQERLALMLGLAQTHSRWLSPSWQSQQLPAPEEWPVTDAGPASTTVAAPRPDQGPATETQTFETLRGVHFTMKAPGDTQPVLNPTARRRSIQWPPLRNAMPPIQQGLPAPLLRAAVRPEAFQWSPAEGGQLWLGPDEAGRHWLLAGGLDEARAQDHGRALHEAACQLQAAGEGLHLVEHVLLRPLAAAHQGKQGEQGAAASVACPAAGELQISLVFSGWTARGADPRFRSLARQITAREAPAHLRCQLLWLDASQMLRFEVAWQAWLAARQAYATELMSEPGTPRLEAAAIRLDERSARLLALLQEAAR</sequence>
<dbReference type="Proteomes" id="UP001371218">
    <property type="component" value="Unassembled WGS sequence"/>
</dbReference>
<organism evidence="2 3">
    <name type="scientific">Ideonella lacteola</name>
    <dbReference type="NCBI Taxonomy" id="2984193"/>
    <lineage>
        <taxon>Bacteria</taxon>
        <taxon>Pseudomonadati</taxon>
        <taxon>Pseudomonadota</taxon>
        <taxon>Betaproteobacteria</taxon>
        <taxon>Burkholderiales</taxon>
        <taxon>Sphaerotilaceae</taxon>
        <taxon>Ideonella</taxon>
    </lineage>
</organism>
<dbReference type="EMBL" id="JBBUTG010000029">
    <property type="protein sequence ID" value="MEK8034491.1"/>
    <property type="molecule type" value="Genomic_DNA"/>
</dbReference>
<evidence type="ECO:0000313" key="2">
    <source>
        <dbReference type="EMBL" id="MEK8034491.1"/>
    </source>
</evidence>
<comment type="caution">
    <text evidence="2">The sequence shown here is derived from an EMBL/GenBank/DDBJ whole genome shotgun (WGS) entry which is preliminary data.</text>
</comment>
<keyword evidence="3" id="KW-1185">Reference proteome</keyword>
<feature type="region of interest" description="Disordered" evidence="1">
    <location>
        <begin position="586"/>
        <end position="616"/>
    </location>
</feature>
<evidence type="ECO:0000256" key="1">
    <source>
        <dbReference type="SAM" id="MobiDB-lite"/>
    </source>
</evidence>
<reference evidence="2 3" key="1">
    <citation type="submission" date="2024-04" db="EMBL/GenBank/DDBJ databases">
        <title>Novel species of the genus Ideonella isolated from streams.</title>
        <authorList>
            <person name="Lu H."/>
        </authorList>
    </citation>
    <scope>NUCLEOTIDE SEQUENCE [LARGE SCALE GENOMIC DNA]</scope>
    <source>
        <strain evidence="2 3">DXS29W</strain>
    </source>
</reference>
<accession>A0ABU9BX82</accession>
<name>A0ABU9BX82_9BURK</name>
<gene>
    <name evidence="2" type="ORF">AACH06_26985</name>
</gene>
<protein>
    <recommendedName>
        <fullName evidence="4">RecC C-terminal domain-containing protein</fullName>
    </recommendedName>
</protein>
<evidence type="ECO:0000313" key="3">
    <source>
        <dbReference type="Proteomes" id="UP001371218"/>
    </source>
</evidence>
<proteinExistence type="predicted"/>